<feature type="transmembrane region" description="Helical" evidence="1">
    <location>
        <begin position="15"/>
        <end position="36"/>
    </location>
</feature>
<keyword evidence="1" id="KW-1133">Transmembrane helix</keyword>
<evidence type="ECO:0000313" key="2">
    <source>
        <dbReference type="EMBL" id="SHN14242.1"/>
    </source>
</evidence>
<proteinExistence type="predicted"/>
<reference evidence="2 3" key="1">
    <citation type="submission" date="2016-11" db="EMBL/GenBank/DDBJ databases">
        <authorList>
            <person name="Jaros S."/>
            <person name="Januszkiewicz K."/>
            <person name="Wedrychowicz H."/>
        </authorList>
    </citation>
    <scope>NUCLEOTIDE SEQUENCE [LARGE SCALE GENOMIC DNA]</scope>
    <source>
        <strain evidence="2 3">DSM 46144</strain>
    </source>
</reference>
<protein>
    <submittedName>
        <fullName evidence="2">Uncharacterized protein</fullName>
    </submittedName>
</protein>
<feature type="transmembrane region" description="Helical" evidence="1">
    <location>
        <begin position="146"/>
        <end position="173"/>
    </location>
</feature>
<sequence>MTFPIDNSRVRPHQAWYAVAGVVFAVSVLAGCALSFRTTERVTPGSRAVLAQSFGTRIEHPLQAGRIYGIYVPERTTLTEDCTTIPADAGELRRSDPADPRVTHSNSTWVARHDLEVRKSGLYGIMCGQESFVITDNATVTRTAGFYFNVGVGGVGCLGVLIAGGVLATVAILRDINRRRLLEEAARYHRWGPRY</sequence>
<dbReference type="EMBL" id="FRCS01000003">
    <property type="protein sequence ID" value="SHN14242.1"/>
    <property type="molecule type" value="Genomic_DNA"/>
</dbReference>
<name>A0A1M7PBF9_9ACTN</name>
<accession>A0A1M7PBF9</accession>
<keyword evidence="3" id="KW-1185">Reference proteome</keyword>
<organism evidence="2 3">
    <name type="scientific">Cryptosporangium aurantiacum</name>
    <dbReference type="NCBI Taxonomy" id="134849"/>
    <lineage>
        <taxon>Bacteria</taxon>
        <taxon>Bacillati</taxon>
        <taxon>Actinomycetota</taxon>
        <taxon>Actinomycetes</taxon>
        <taxon>Cryptosporangiales</taxon>
        <taxon>Cryptosporangiaceae</taxon>
        <taxon>Cryptosporangium</taxon>
    </lineage>
</organism>
<evidence type="ECO:0000313" key="3">
    <source>
        <dbReference type="Proteomes" id="UP000184440"/>
    </source>
</evidence>
<keyword evidence="1" id="KW-0812">Transmembrane</keyword>
<gene>
    <name evidence="2" type="ORF">SAMN05443668_103168</name>
</gene>
<evidence type="ECO:0000256" key="1">
    <source>
        <dbReference type="SAM" id="Phobius"/>
    </source>
</evidence>
<keyword evidence="1" id="KW-0472">Membrane</keyword>
<dbReference type="Proteomes" id="UP000184440">
    <property type="component" value="Unassembled WGS sequence"/>
</dbReference>
<dbReference type="RefSeq" id="WP_073255728.1">
    <property type="nucleotide sequence ID" value="NZ_FRCS01000003.1"/>
</dbReference>
<dbReference type="AlphaFoldDB" id="A0A1M7PBF9"/>